<dbReference type="SUPFAM" id="SSF52833">
    <property type="entry name" value="Thioredoxin-like"/>
    <property type="match status" value="1"/>
</dbReference>
<dbReference type="InterPro" id="IPR013766">
    <property type="entry name" value="Thioredoxin_domain"/>
</dbReference>
<sequence length="135" mass="15739">MGVLFLVLFCLTLSRESTGEEADKAIEAGGLVVVKYYLETCHFCTKIKEEYKSLENDLASFGDKIQFLDINCKEHKEFCEKGGVHSFPTIIPYYHKLMYEQLLPPREIFNWKLQILEIYNSPLNEKYIGKTKFKV</sequence>
<keyword evidence="4" id="KW-1185">Reference proteome</keyword>
<dbReference type="AlphaFoldDB" id="A0A0A1U0P4"/>
<proteinExistence type="predicted"/>
<dbReference type="Proteomes" id="UP000014680">
    <property type="component" value="Unassembled WGS sequence"/>
</dbReference>
<accession>A0A0A1U0P4</accession>
<dbReference type="InterPro" id="IPR036249">
    <property type="entry name" value="Thioredoxin-like_sf"/>
</dbReference>
<dbReference type="GO" id="GO:0006457">
    <property type="term" value="P:protein folding"/>
    <property type="evidence" value="ECO:0007669"/>
    <property type="project" value="TreeGrafter"/>
</dbReference>
<protein>
    <recommendedName>
        <fullName evidence="2">Thioredoxin domain-containing protein</fullName>
    </recommendedName>
</protein>
<dbReference type="KEGG" id="eiv:EIN_167580"/>
<evidence type="ECO:0000313" key="4">
    <source>
        <dbReference type="Proteomes" id="UP000014680"/>
    </source>
</evidence>
<dbReference type="VEuPathDB" id="AmoebaDB:EIN_167580"/>
<reference evidence="3 4" key="1">
    <citation type="submission" date="2012-10" db="EMBL/GenBank/DDBJ databases">
        <authorList>
            <person name="Zafar N."/>
            <person name="Inman J."/>
            <person name="Hall N."/>
            <person name="Lorenzi H."/>
            <person name="Caler E."/>
        </authorList>
    </citation>
    <scope>NUCLEOTIDE SEQUENCE [LARGE SCALE GENOMIC DNA]</scope>
    <source>
        <strain evidence="3 4">IP1</strain>
    </source>
</reference>
<dbReference type="CDD" id="cd02961">
    <property type="entry name" value="PDI_a_family"/>
    <property type="match status" value="1"/>
</dbReference>
<dbReference type="GeneID" id="14883578"/>
<gene>
    <name evidence="3" type="ORF">EIN_167580</name>
</gene>
<dbReference type="OrthoDB" id="26352at2759"/>
<feature type="domain" description="Thioredoxin" evidence="2">
    <location>
        <begin position="19"/>
        <end position="91"/>
    </location>
</feature>
<dbReference type="GO" id="GO:0003756">
    <property type="term" value="F:protein disulfide isomerase activity"/>
    <property type="evidence" value="ECO:0007669"/>
    <property type="project" value="TreeGrafter"/>
</dbReference>
<feature type="chain" id="PRO_5001990619" description="Thioredoxin domain-containing protein" evidence="1">
    <location>
        <begin position="20"/>
        <end position="135"/>
    </location>
</feature>
<name>A0A0A1U0P4_ENTIV</name>
<dbReference type="Gene3D" id="3.40.30.10">
    <property type="entry name" value="Glutaredoxin"/>
    <property type="match status" value="1"/>
</dbReference>
<evidence type="ECO:0000259" key="2">
    <source>
        <dbReference type="Pfam" id="PF00085"/>
    </source>
</evidence>
<dbReference type="Pfam" id="PF00085">
    <property type="entry name" value="Thioredoxin"/>
    <property type="match status" value="1"/>
</dbReference>
<dbReference type="PANTHER" id="PTHR45672">
    <property type="entry name" value="PROTEIN DISULFIDE-ISOMERASE C17H9.14C-RELATED"/>
    <property type="match status" value="1"/>
</dbReference>
<evidence type="ECO:0000256" key="1">
    <source>
        <dbReference type="SAM" id="SignalP"/>
    </source>
</evidence>
<feature type="signal peptide" evidence="1">
    <location>
        <begin position="1"/>
        <end position="19"/>
    </location>
</feature>
<keyword evidence="1" id="KW-0732">Signal</keyword>
<dbReference type="EMBL" id="KB207112">
    <property type="protein sequence ID" value="ELP84443.1"/>
    <property type="molecule type" value="Genomic_DNA"/>
</dbReference>
<dbReference type="GO" id="GO:0005783">
    <property type="term" value="C:endoplasmic reticulum"/>
    <property type="evidence" value="ECO:0007669"/>
    <property type="project" value="TreeGrafter"/>
</dbReference>
<dbReference type="InterPro" id="IPR051063">
    <property type="entry name" value="PDI"/>
</dbReference>
<organism evidence="3 4">
    <name type="scientific">Entamoeba invadens IP1</name>
    <dbReference type="NCBI Taxonomy" id="370355"/>
    <lineage>
        <taxon>Eukaryota</taxon>
        <taxon>Amoebozoa</taxon>
        <taxon>Evosea</taxon>
        <taxon>Archamoebae</taxon>
        <taxon>Mastigamoebida</taxon>
        <taxon>Entamoebidae</taxon>
        <taxon>Entamoeba</taxon>
    </lineage>
</organism>
<dbReference type="RefSeq" id="XP_004183789.1">
    <property type="nucleotide sequence ID" value="XM_004183741.1"/>
</dbReference>
<evidence type="ECO:0000313" key="3">
    <source>
        <dbReference type="EMBL" id="ELP84443.1"/>
    </source>
</evidence>